<dbReference type="GO" id="GO:0098542">
    <property type="term" value="P:defense response to other organism"/>
    <property type="evidence" value="ECO:0007669"/>
    <property type="project" value="InterPro"/>
</dbReference>
<evidence type="ECO:0000259" key="6">
    <source>
        <dbReference type="Pfam" id="PF03168"/>
    </source>
</evidence>
<dbReference type="Proteomes" id="UP000663760">
    <property type="component" value="Chromosome 5"/>
</dbReference>
<dbReference type="AlphaFoldDB" id="A0A7I8KI55"/>
<keyword evidence="4 5" id="KW-0472">Membrane</keyword>
<evidence type="ECO:0000256" key="5">
    <source>
        <dbReference type="SAM" id="Phobius"/>
    </source>
</evidence>
<dbReference type="EMBL" id="LR746268">
    <property type="protein sequence ID" value="CAA7396844.1"/>
    <property type="molecule type" value="Genomic_DNA"/>
</dbReference>
<keyword evidence="3 5" id="KW-1133">Transmembrane helix</keyword>
<dbReference type="PANTHER" id="PTHR31415:SF9">
    <property type="entry name" value="OS05G0367900 PROTEIN"/>
    <property type="match status" value="1"/>
</dbReference>
<dbReference type="GO" id="GO:0005886">
    <property type="term" value="C:plasma membrane"/>
    <property type="evidence" value="ECO:0007669"/>
    <property type="project" value="TreeGrafter"/>
</dbReference>
<dbReference type="PANTHER" id="PTHR31415">
    <property type="entry name" value="OS05G0367900 PROTEIN"/>
    <property type="match status" value="1"/>
</dbReference>
<sequence length="256" mass="27901">MENERKPVVTGYPTAAVPPIYTQAGAQPLGQPYPYPPPLYFPPPRPPSGPYYAPSAAYGGNGGSLFVRRLIIISIVVFLAFGFATLVLWLVLRPNLPLFAISSASVSSFNVSGGQQFSAKFNLSISVRNPNRKMGILYDKIEARVLYQSETLSETSLAPFYLEKENSTVVPASFESVAKYLEANACDGIARSRSSNGGVVVFRATFVSWVRFRSGTWTTRKHLLRVFCDNVSIRLSNATAAVGSLVGPPQPCHVYL</sequence>
<evidence type="ECO:0000256" key="4">
    <source>
        <dbReference type="ARBA" id="ARBA00023136"/>
    </source>
</evidence>
<evidence type="ECO:0000256" key="2">
    <source>
        <dbReference type="ARBA" id="ARBA00022692"/>
    </source>
</evidence>
<evidence type="ECO:0000313" key="7">
    <source>
        <dbReference type="EMBL" id="CAA7396844.1"/>
    </source>
</evidence>
<name>A0A7I8KI55_SPIIN</name>
<evidence type="ECO:0000256" key="3">
    <source>
        <dbReference type="ARBA" id="ARBA00022989"/>
    </source>
</evidence>
<feature type="transmembrane region" description="Helical" evidence="5">
    <location>
        <begin position="70"/>
        <end position="92"/>
    </location>
</feature>
<dbReference type="OrthoDB" id="695142at2759"/>
<dbReference type="Pfam" id="PF03168">
    <property type="entry name" value="LEA_2"/>
    <property type="match status" value="1"/>
</dbReference>
<accession>A0A7I8KI55</accession>
<evidence type="ECO:0000313" key="8">
    <source>
        <dbReference type="Proteomes" id="UP000663760"/>
    </source>
</evidence>
<evidence type="ECO:0000256" key="1">
    <source>
        <dbReference type="ARBA" id="ARBA00004167"/>
    </source>
</evidence>
<feature type="domain" description="Late embryogenesis abundant protein LEA-2 subgroup" evidence="6">
    <location>
        <begin position="125"/>
        <end position="178"/>
    </location>
</feature>
<proteinExistence type="predicted"/>
<keyword evidence="8" id="KW-1185">Reference proteome</keyword>
<dbReference type="InterPro" id="IPR004864">
    <property type="entry name" value="LEA_2"/>
</dbReference>
<reference evidence="7" key="1">
    <citation type="submission" date="2020-02" db="EMBL/GenBank/DDBJ databases">
        <authorList>
            <person name="Scholz U."/>
            <person name="Mascher M."/>
            <person name="Fiebig A."/>
        </authorList>
    </citation>
    <scope>NUCLEOTIDE SEQUENCE</scope>
</reference>
<keyword evidence="2 5" id="KW-0812">Transmembrane</keyword>
<dbReference type="GO" id="GO:0009506">
    <property type="term" value="C:plasmodesma"/>
    <property type="evidence" value="ECO:0007669"/>
    <property type="project" value="TreeGrafter"/>
</dbReference>
<dbReference type="InterPro" id="IPR044839">
    <property type="entry name" value="NDR1-like"/>
</dbReference>
<comment type="subcellular location">
    <subcellularLocation>
        <location evidence="1">Membrane</location>
        <topology evidence="1">Single-pass membrane protein</topology>
    </subcellularLocation>
</comment>
<organism evidence="7 8">
    <name type="scientific">Spirodela intermedia</name>
    <name type="common">Intermediate duckweed</name>
    <dbReference type="NCBI Taxonomy" id="51605"/>
    <lineage>
        <taxon>Eukaryota</taxon>
        <taxon>Viridiplantae</taxon>
        <taxon>Streptophyta</taxon>
        <taxon>Embryophyta</taxon>
        <taxon>Tracheophyta</taxon>
        <taxon>Spermatophyta</taxon>
        <taxon>Magnoliopsida</taxon>
        <taxon>Liliopsida</taxon>
        <taxon>Araceae</taxon>
        <taxon>Lemnoideae</taxon>
        <taxon>Spirodela</taxon>
    </lineage>
</organism>
<gene>
    <name evidence="7" type="ORF">SI8410_05007507</name>
</gene>
<protein>
    <recommendedName>
        <fullName evidence="6">Late embryogenesis abundant protein LEA-2 subgroup domain-containing protein</fullName>
    </recommendedName>
</protein>